<comment type="caution">
    <text evidence="3">The sequence shown here is derived from an EMBL/GenBank/DDBJ whole genome shotgun (WGS) entry which is preliminary data.</text>
</comment>
<dbReference type="SUPFAM" id="SSF53822">
    <property type="entry name" value="Periplasmic binding protein-like I"/>
    <property type="match status" value="1"/>
</dbReference>
<name>A0ABQ2C027_9FLAO</name>
<keyword evidence="1" id="KW-0732">Signal</keyword>
<feature type="domain" description="LysM" evidence="2">
    <location>
        <begin position="147"/>
        <end position="190"/>
    </location>
</feature>
<dbReference type="InterPro" id="IPR036779">
    <property type="entry name" value="LysM_dom_sf"/>
</dbReference>
<dbReference type="PROSITE" id="PS51782">
    <property type="entry name" value="LYSM"/>
    <property type="match status" value="3"/>
</dbReference>
<keyword evidence="4" id="KW-1185">Reference proteome</keyword>
<feature type="signal peptide" evidence="1">
    <location>
        <begin position="1"/>
        <end position="18"/>
    </location>
</feature>
<dbReference type="RefSeq" id="WP_188374993.1">
    <property type="nucleotide sequence ID" value="NZ_BMDQ01000003.1"/>
</dbReference>
<evidence type="ECO:0000256" key="1">
    <source>
        <dbReference type="SAM" id="SignalP"/>
    </source>
</evidence>
<dbReference type="SMART" id="SM00257">
    <property type="entry name" value="LysM"/>
    <property type="match status" value="4"/>
</dbReference>
<dbReference type="PANTHER" id="PTHR33734:SF22">
    <property type="entry name" value="MEMBRANE-BOUND LYTIC MUREIN TRANSGLYCOSYLASE D"/>
    <property type="match status" value="1"/>
</dbReference>
<proteinExistence type="predicted"/>
<dbReference type="PANTHER" id="PTHR33734">
    <property type="entry name" value="LYSM DOMAIN-CONTAINING GPI-ANCHORED PROTEIN 2"/>
    <property type="match status" value="1"/>
</dbReference>
<dbReference type="Gene3D" id="3.40.50.2300">
    <property type="match status" value="2"/>
</dbReference>
<dbReference type="Proteomes" id="UP000624701">
    <property type="component" value="Unassembled WGS sequence"/>
</dbReference>
<sequence>MKQFLIILLSVFTISLNAQNYKTHKVKTGETIESIAKAYLVTPFDILALNPDAKTNFGPNTTLIIPNSKVKNDPIVEASKEVIDYKKHKVKRKETLYGLSKKYNVSEDDIKKANPRLYSENLRRGDRIRIPRFKTVISKQTLSNTIKKYTVLPSEGKWRIAYKFGITVQELEALNPDMKDVIQPGDALNVPNIANNEEKTTDTAFNYYEVQPKEGFFRLKVKLGLTQEELEELNPGLAESGLKAGMVLKVPSDVETITTVADEDYNITDLRDNITNTSTKRLAVLLPFKLHRIDLDSVAEVKAMMKSDRVLSTALDFHSGVLMALDSAKHLGISTDLKVFDTENRTSEIVNITSREDFSDYDAVIGPMMSKTFDRFAAEVRSDAVPVFAPLAMPSKVSGNVYQTIPDKKILAQKMINYIKTDSTKAQVVIIADQKHKPISNTLKREFPAAKQLFSEITKKGKDKGKDEYFIYPTTFEGLFKKGKNIVFLETDDMSFGSSIISLLNGLSVDDIEIILTTTDKSRAFESKDPDNNYHLSNLKFHYATINKQYDTDAANGFVSMYKSRYGLTPSKYATRGFDLTLDILLRLASNDDGLPNSDDESATEYIENKFRYTKKTFGGYVNEATYIVRYDNLKIVAVN</sequence>
<dbReference type="Pfam" id="PF01476">
    <property type="entry name" value="LysM"/>
    <property type="match status" value="4"/>
</dbReference>
<reference evidence="4" key="1">
    <citation type="journal article" date="2019" name="Int. J. Syst. Evol. Microbiol.">
        <title>The Global Catalogue of Microorganisms (GCM) 10K type strain sequencing project: providing services to taxonomists for standard genome sequencing and annotation.</title>
        <authorList>
            <consortium name="The Broad Institute Genomics Platform"/>
            <consortium name="The Broad Institute Genome Sequencing Center for Infectious Disease"/>
            <person name="Wu L."/>
            <person name="Ma J."/>
        </authorList>
    </citation>
    <scope>NUCLEOTIDE SEQUENCE [LARGE SCALE GENOMIC DNA]</scope>
    <source>
        <strain evidence="4">CCM 8681</strain>
    </source>
</reference>
<dbReference type="EMBL" id="BMDQ01000003">
    <property type="protein sequence ID" value="GGI58090.1"/>
    <property type="molecule type" value="Genomic_DNA"/>
</dbReference>
<dbReference type="Gene3D" id="3.10.350.10">
    <property type="entry name" value="LysM domain"/>
    <property type="match status" value="3"/>
</dbReference>
<accession>A0ABQ2C027</accession>
<dbReference type="CDD" id="cd00118">
    <property type="entry name" value="LysM"/>
    <property type="match status" value="4"/>
</dbReference>
<dbReference type="InterPro" id="IPR018392">
    <property type="entry name" value="LysM"/>
</dbReference>
<gene>
    <name evidence="3" type="ORF">GCM10011444_23990</name>
</gene>
<feature type="domain" description="LysM" evidence="2">
    <location>
        <begin position="22"/>
        <end position="65"/>
    </location>
</feature>
<organism evidence="3 4">
    <name type="scientific">Winogradskyella haliclonae</name>
    <dbReference type="NCBI Taxonomy" id="2048558"/>
    <lineage>
        <taxon>Bacteria</taxon>
        <taxon>Pseudomonadati</taxon>
        <taxon>Bacteroidota</taxon>
        <taxon>Flavobacteriia</taxon>
        <taxon>Flavobacteriales</taxon>
        <taxon>Flavobacteriaceae</taxon>
        <taxon>Winogradskyella</taxon>
    </lineage>
</organism>
<evidence type="ECO:0000259" key="2">
    <source>
        <dbReference type="PROSITE" id="PS51782"/>
    </source>
</evidence>
<feature type="domain" description="LysM" evidence="2">
    <location>
        <begin position="86"/>
        <end position="130"/>
    </location>
</feature>
<evidence type="ECO:0000313" key="4">
    <source>
        <dbReference type="Proteomes" id="UP000624701"/>
    </source>
</evidence>
<dbReference type="InterPro" id="IPR028082">
    <property type="entry name" value="Peripla_BP_I"/>
</dbReference>
<dbReference type="SUPFAM" id="SSF54106">
    <property type="entry name" value="LysM domain"/>
    <property type="match status" value="3"/>
</dbReference>
<evidence type="ECO:0000313" key="3">
    <source>
        <dbReference type="EMBL" id="GGI58090.1"/>
    </source>
</evidence>
<feature type="chain" id="PRO_5045512382" description="LysM domain-containing protein" evidence="1">
    <location>
        <begin position="19"/>
        <end position="640"/>
    </location>
</feature>
<protein>
    <recommendedName>
        <fullName evidence="2">LysM domain-containing protein</fullName>
    </recommendedName>
</protein>